<evidence type="ECO:0000313" key="4">
    <source>
        <dbReference type="EMBL" id="KAK9845994.1"/>
    </source>
</evidence>
<dbReference type="GO" id="GO:0005819">
    <property type="term" value="C:spindle"/>
    <property type="evidence" value="ECO:0007669"/>
    <property type="project" value="TreeGrafter"/>
</dbReference>
<dbReference type="PANTHER" id="PTHR19321">
    <property type="entry name" value="PROTEIN REGULATOR OF CYTOKINESIS 1 PRC1-RELATED"/>
    <property type="match status" value="1"/>
</dbReference>
<dbReference type="GO" id="GO:0000226">
    <property type="term" value="P:microtubule cytoskeleton organization"/>
    <property type="evidence" value="ECO:0007669"/>
    <property type="project" value="InterPro"/>
</dbReference>
<name>A0AAW1SJ36_9CHLO</name>
<protein>
    <submittedName>
        <fullName evidence="4">Uncharacterized protein</fullName>
    </submittedName>
</protein>
<accession>A0AAW1SJ36</accession>
<dbReference type="GO" id="GO:0005737">
    <property type="term" value="C:cytoplasm"/>
    <property type="evidence" value="ECO:0007669"/>
    <property type="project" value="TreeGrafter"/>
</dbReference>
<dbReference type="GO" id="GO:0008017">
    <property type="term" value="F:microtubule binding"/>
    <property type="evidence" value="ECO:0007669"/>
    <property type="project" value="InterPro"/>
</dbReference>
<evidence type="ECO:0000256" key="2">
    <source>
        <dbReference type="SAM" id="Coils"/>
    </source>
</evidence>
<evidence type="ECO:0000256" key="3">
    <source>
        <dbReference type="SAM" id="MobiDB-lite"/>
    </source>
</evidence>
<comment type="similarity">
    <text evidence="1">Belongs to the MAP65/ASE1 family.</text>
</comment>
<evidence type="ECO:0000256" key="1">
    <source>
        <dbReference type="ARBA" id="ARBA00006187"/>
    </source>
</evidence>
<feature type="compositionally biased region" description="Polar residues" evidence="3">
    <location>
        <begin position="486"/>
        <end position="510"/>
    </location>
</feature>
<feature type="coiled-coil region" evidence="2">
    <location>
        <begin position="93"/>
        <end position="120"/>
    </location>
</feature>
<comment type="caution">
    <text evidence="4">The sequence shown here is derived from an EMBL/GenBank/DDBJ whole genome shotgun (WGS) entry which is preliminary data.</text>
</comment>
<feature type="region of interest" description="Disordered" evidence="3">
    <location>
        <begin position="486"/>
        <end position="550"/>
    </location>
</feature>
<dbReference type="Pfam" id="PF03999">
    <property type="entry name" value="MAP65_ASE1"/>
    <property type="match status" value="1"/>
</dbReference>
<reference evidence="4 5" key="1">
    <citation type="journal article" date="2024" name="Nat. Commun.">
        <title>Phylogenomics reveals the evolutionary origins of lichenization in chlorophyte algae.</title>
        <authorList>
            <person name="Puginier C."/>
            <person name="Libourel C."/>
            <person name="Otte J."/>
            <person name="Skaloud P."/>
            <person name="Haon M."/>
            <person name="Grisel S."/>
            <person name="Petersen M."/>
            <person name="Berrin J.G."/>
            <person name="Delaux P.M."/>
            <person name="Dal Grande F."/>
            <person name="Keller J."/>
        </authorList>
    </citation>
    <scope>NUCLEOTIDE SEQUENCE [LARGE SCALE GENOMIC DNA]</scope>
    <source>
        <strain evidence="4 5">SAG 245.80</strain>
    </source>
</reference>
<dbReference type="Gene3D" id="1.20.58.1520">
    <property type="match status" value="1"/>
</dbReference>
<evidence type="ECO:0000313" key="5">
    <source>
        <dbReference type="Proteomes" id="UP001445335"/>
    </source>
</evidence>
<keyword evidence="5" id="KW-1185">Reference proteome</keyword>
<dbReference type="InterPro" id="IPR007145">
    <property type="entry name" value="MAP65_Ase1_PRC1"/>
</dbReference>
<dbReference type="AlphaFoldDB" id="A0AAW1SJ36"/>
<gene>
    <name evidence="4" type="ORF">WJX81_007981</name>
</gene>
<proteinExistence type="inferred from homology"/>
<dbReference type="Proteomes" id="UP001445335">
    <property type="component" value="Unassembled WGS sequence"/>
</dbReference>
<keyword evidence="2" id="KW-0175">Coiled coil</keyword>
<organism evidence="4 5">
    <name type="scientific">Elliptochloris bilobata</name>
    <dbReference type="NCBI Taxonomy" id="381761"/>
    <lineage>
        <taxon>Eukaryota</taxon>
        <taxon>Viridiplantae</taxon>
        <taxon>Chlorophyta</taxon>
        <taxon>core chlorophytes</taxon>
        <taxon>Trebouxiophyceae</taxon>
        <taxon>Trebouxiophyceae incertae sedis</taxon>
        <taxon>Elliptochloris clade</taxon>
        <taxon>Elliptochloris</taxon>
    </lineage>
</organism>
<dbReference type="EMBL" id="JALJOU010000002">
    <property type="protein sequence ID" value="KAK9845994.1"/>
    <property type="molecule type" value="Genomic_DNA"/>
</dbReference>
<dbReference type="PANTHER" id="PTHR19321:SF41">
    <property type="entry name" value="FASCETTO-RELATED"/>
    <property type="match status" value="1"/>
</dbReference>
<sequence>MVWGSLELSAEEQAAELASASQKALDVWAGAVLDAERRVSLVKSSIEDMRREIKNTQQLLKLSESDGSPQGIQAQAHPRWTLMREFNTVLADLEVWRDKKAQILLEYERLQADVAALRLRLGRQPTPVRGRPDISQRGLDNVLAEGARLREECERRAAERDALLAALQRACVDLGEDAAALAAEVHPALRSRGMSASDAACGSDGDTIVAGRPGDLSEATFAALQRRTAQLADLKAEREGAATQALETLEGLWTALDVATDDIDRQIFLRLLSGPVRLHAQSLAKARGEVIRLTDCKSALMRELIGAKRRELEDVCGQAHMAVPPLPPLPAQGSADEDAAAVCTQVADCLAKVARQVTAALAEATKREGMLAAVAELGATREETAWLSAYEQDEDRYKGRDANRKLQRAIRAGKARERLPALVAALGARVATWAEAEGRPFLWDGEEFEAGFLRHVLADIEADASQRLQTHQDKDKVAKLLQSTPPSGTVRQALSPANAQTPAAAQSGTPASALGSAPASKIPTGKQLSVDVSAASSGRRPALRSPGVRSAAHSPVALRCLSGAVDGGCDQNPDSAPAASPAALSPFSVAAAHAKWLKPCAHTVPPPLQRTKSF</sequence>